<dbReference type="InterPro" id="IPR012337">
    <property type="entry name" value="RNaseH-like_sf"/>
</dbReference>
<dbReference type="GO" id="GO:0003964">
    <property type="term" value="F:RNA-directed DNA polymerase activity"/>
    <property type="evidence" value="ECO:0007669"/>
    <property type="project" value="UniProtKB-KW"/>
</dbReference>
<dbReference type="GO" id="GO:0003676">
    <property type="term" value="F:nucleic acid binding"/>
    <property type="evidence" value="ECO:0007669"/>
    <property type="project" value="InterPro"/>
</dbReference>
<gene>
    <name evidence="1" type="primary">Tf2-8_43</name>
    <name evidence="1" type="ORF">CEXT_532041</name>
</gene>
<keyword evidence="1" id="KW-0548">Nucleotidyltransferase</keyword>
<evidence type="ECO:0000313" key="1">
    <source>
        <dbReference type="EMBL" id="GIY23433.1"/>
    </source>
</evidence>
<evidence type="ECO:0000313" key="2">
    <source>
        <dbReference type="Proteomes" id="UP001054945"/>
    </source>
</evidence>
<name>A0AAV4RU65_CAEEX</name>
<accession>A0AAV4RU65</accession>
<dbReference type="EMBL" id="BPLR01008272">
    <property type="protein sequence ID" value="GIY23433.1"/>
    <property type="molecule type" value="Genomic_DNA"/>
</dbReference>
<organism evidence="1 2">
    <name type="scientific">Caerostris extrusa</name>
    <name type="common">Bark spider</name>
    <name type="synonym">Caerostris bankana</name>
    <dbReference type="NCBI Taxonomy" id="172846"/>
    <lineage>
        <taxon>Eukaryota</taxon>
        <taxon>Metazoa</taxon>
        <taxon>Ecdysozoa</taxon>
        <taxon>Arthropoda</taxon>
        <taxon>Chelicerata</taxon>
        <taxon>Arachnida</taxon>
        <taxon>Araneae</taxon>
        <taxon>Araneomorphae</taxon>
        <taxon>Entelegynae</taxon>
        <taxon>Araneoidea</taxon>
        <taxon>Araneidae</taxon>
        <taxon>Caerostris</taxon>
    </lineage>
</organism>
<dbReference type="Proteomes" id="UP001054945">
    <property type="component" value="Unassembled WGS sequence"/>
</dbReference>
<protein>
    <submittedName>
        <fullName evidence="1">Reverse transcriptase</fullName>
    </submittedName>
</protein>
<dbReference type="Gene3D" id="3.30.420.10">
    <property type="entry name" value="Ribonuclease H-like superfamily/Ribonuclease H"/>
    <property type="match status" value="1"/>
</dbReference>
<dbReference type="PANTHER" id="PTHR37984:SF5">
    <property type="entry name" value="PROTEIN NYNRIN-LIKE"/>
    <property type="match status" value="1"/>
</dbReference>
<comment type="caution">
    <text evidence="1">The sequence shown here is derived from an EMBL/GenBank/DDBJ whole genome shotgun (WGS) entry which is preliminary data.</text>
</comment>
<proteinExistence type="predicted"/>
<dbReference type="InterPro" id="IPR050951">
    <property type="entry name" value="Retrovirus_Pol_polyprotein"/>
</dbReference>
<keyword evidence="1" id="KW-0808">Transferase</keyword>
<dbReference type="AlphaFoldDB" id="A0AAV4RU65"/>
<dbReference type="SUPFAM" id="SSF53098">
    <property type="entry name" value="Ribonuclease H-like"/>
    <property type="match status" value="1"/>
</dbReference>
<sequence length="163" mass="19007">MASHIEESQLVIAIDINPPTRSFRVCCKFLYNPKDLKLFQLTFFGPLPESKDGKRWIFKIEDVATKWVELFSLPNSMARECAITLLDEVFLRYGIPSQFVSAVMQQLCFFQNIQQSHTPVYHPQANPVERKNRDLKPRLAILVRDQHDCWPRKVAFYSICSNT</sequence>
<dbReference type="PANTHER" id="PTHR37984">
    <property type="entry name" value="PROTEIN CBG26694"/>
    <property type="match status" value="1"/>
</dbReference>
<reference evidence="1 2" key="1">
    <citation type="submission" date="2021-06" db="EMBL/GenBank/DDBJ databases">
        <title>Caerostris extrusa draft genome.</title>
        <authorList>
            <person name="Kono N."/>
            <person name="Arakawa K."/>
        </authorList>
    </citation>
    <scope>NUCLEOTIDE SEQUENCE [LARGE SCALE GENOMIC DNA]</scope>
</reference>
<keyword evidence="2" id="KW-1185">Reference proteome</keyword>
<dbReference type="InterPro" id="IPR036397">
    <property type="entry name" value="RNaseH_sf"/>
</dbReference>
<keyword evidence="1" id="KW-0695">RNA-directed DNA polymerase</keyword>